<comment type="similarity">
    <text evidence="1">Belongs to the small GTPase superfamily. Ras family.</text>
</comment>
<dbReference type="InterPro" id="IPR020849">
    <property type="entry name" value="Small_GTPase_Ras-type"/>
</dbReference>
<reference evidence="4 5" key="1">
    <citation type="submission" date="2014-04" db="EMBL/GenBank/DDBJ databases">
        <authorList>
            <consortium name="DOE Joint Genome Institute"/>
            <person name="Kuo A."/>
            <person name="Martino E."/>
            <person name="Perotto S."/>
            <person name="Kohler A."/>
            <person name="Nagy L.G."/>
            <person name="Floudas D."/>
            <person name="Copeland A."/>
            <person name="Barry K.W."/>
            <person name="Cichocki N."/>
            <person name="Veneault-Fourrey C."/>
            <person name="LaButti K."/>
            <person name="Lindquist E.A."/>
            <person name="Lipzen A."/>
            <person name="Lundell T."/>
            <person name="Morin E."/>
            <person name="Murat C."/>
            <person name="Sun H."/>
            <person name="Tunlid A."/>
            <person name="Henrissat B."/>
            <person name="Grigoriev I.V."/>
            <person name="Hibbett D.S."/>
            <person name="Martin F."/>
            <person name="Nordberg H.P."/>
            <person name="Cantor M.N."/>
            <person name="Hua S.X."/>
        </authorList>
    </citation>
    <scope>NUCLEOTIDE SEQUENCE [LARGE SCALE GENOMIC DNA]</scope>
    <source>
        <strain evidence="4 5">Zn</strain>
    </source>
</reference>
<evidence type="ECO:0000256" key="2">
    <source>
        <dbReference type="ARBA" id="ARBA00022741"/>
    </source>
</evidence>
<dbReference type="PROSITE" id="PS51419">
    <property type="entry name" value="RAB"/>
    <property type="match status" value="1"/>
</dbReference>
<dbReference type="InterPro" id="IPR001806">
    <property type="entry name" value="Small_GTPase"/>
</dbReference>
<evidence type="ECO:0000256" key="1">
    <source>
        <dbReference type="ARBA" id="ARBA00008344"/>
    </source>
</evidence>
<dbReference type="SMART" id="SM00174">
    <property type="entry name" value="RHO"/>
    <property type="match status" value="1"/>
</dbReference>
<dbReference type="PROSITE" id="PS51420">
    <property type="entry name" value="RHO"/>
    <property type="match status" value="1"/>
</dbReference>
<dbReference type="STRING" id="913774.A0A0C3CCL3"/>
<dbReference type="Proteomes" id="UP000054321">
    <property type="component" value="Unassembled WGS sequence"/>
</dbReference>
<dbReference type="FunFam" id="3.40.50.300:FF:000654">
    <property type="entry name" value="Small g-protein ras2"/>
    <property type="match status" value="1"/>
</dbReference>
<keyword evidence="5" id="KW-1185">Reference proteome</keyword>
<dbReference type="GO" id="GO:0005525">
    <property type="term" value="F:GTP binding"/>
    <property type="evidence" value="ECO:0007669"/>
    <property type="project" value="UniProtKB-KW"/>
</dbReference>
<dbReference type="OrthoDB" id="5976022at2759"/>
<dbReference type="InterPro" id="IPR027417">
    <property type="entry name" value="P-loop_NTPase"/>
</dbReference>
<protein>
    <submittedName>
        <fullName evidence="4">Uncharacterized protein</fullName>
    </submittedName>
</protein>
<dbReference type="Gene3D" id="3.40.50.300">
    <property type="entry name" value="P-loop containing nucleotide triphosphate hydrolases"/>
    <property type="match status" value="1"/>
</dbReference>
<accession>A0A0C3CCL3</accession>
<dbReference type="InterPro" id="IPR005225">
    <property type="entry name" value="Small_GTP-bd"/>
</dbReference>
<dbReference type="EMBL" id="KN832883">
    <property type="protein sequence ID" value="KIM96638.1"/>
    <property type="molecule type" value="Genomic_DNA"/>
</dbReference>
<keyword evidence="2" id="KW-0547">Nucleotide-binding</keyword>
<evidence type="ECO:0000313" key="4">
    <source>
        <dbReference type="EMBL" id="KIM96638.1"/>
    </source>
</evidence>
<dbReference type="InParanoid" id="A0A0C3CCL3"/>
<dbReference type="PANTHER" id="PTHR24070">
    <property type="entry name" value="RAS, DI-RAS, AND RHEB FAMILY MEMBERS OF SMALL GTPASE SUPERFAMILY"/>
    <property type="match status" value="1"/>
</dbReference>
<dbReference type="SUPFAM" id="SSF52540">
    <property type="entry name" value="P-loop containing nucleoside triphosphate hydrolases"/>
    <property type="match status" value="1"/>
</dbReference>
<sequence>MSGQMKLYKIVVLGDGGVGKTAMIIRVALEHFVPTYDPTVEDSYRKQVLIDSQPCMLDLLDTAGQEEYTALRAQWIRDADLFMVVYSISSRTSFIRSERFVSQIRRVKQSTIESSVGGADIGNLGAVVPICLVGNKSDRVTEREVSTQEGMALSRQLKCDIFLECSAKTHFNIEKAFYDLVRVYWRKQHKPSVL</sequence>
<dbReference type="GO" id="GO:0016020">
    <property type="term" value="C:membrane"/>
    <property type="evidence" value="ECO:0007669"/>
    <property type="project" value="InterPro"/>
</dbReference>
<dbReference type="AlphaFoldDB" id="A0A0C3CCL3"/>
<dbReference type="PRINTS" id="PR00449">
    <property type="entry name" value="RASTRNSFRMNG"/>
</dbReference>
<evidence type="ECO:0000256" key="3">
    <source>
        <dbReference type="ARBA" id="ARBA00023134"/>
    </source>
</evidence>
<organism evidence="4 5">
    <name type="scientific">Oidiodendron maius (strain Zn)</name>
    <dbReference type="NCBI Taxonomy" id="913774"/>
    <lineage>
        <taxon>Eukaryota</taxon>
        <taxon>Fungi</taxon>
        <taxon>Dikarya</taxon>
        <taxon>Ascomycota</taxon>
        <taxon>Pezizomycotina</taxon>
        <taxon>Leotiomycetes</taxon>
        <taxon>Leotiomycetes incertae sedis</taxon>
        <taxon>Myxotrichaceae</taxon>
        <taxon>Oidiodendron</taxon>
    </lineage>
</organism>
<dbReference type="Pfam" id="PF00071">
    <property type="entry name" value="Ras"/>
    <property type="match status" value="1"/>
</dbReference>
<proteinExistence type="inferred from homology"/>
<dbReference type="PROSITE" id="PS51421">
    <property type="entry name" value="RAS"/>
    <property type="match status" value="1"/>
</dbReference>
<dbReference type="SMART" id="SM00175">
    <property type="entry name" value="RAB"/>
    <property type="match status" value="1"/>
</dbReference>
<evidence type="ECO:0000313" key="5">
    <source>
        <dbReference type="Proteomes" id="UP000054321"/>
    </source>
</evidence>
<gene>
    <name evidence="4" type="ORF">OIDMADRAFT_105789</name>
</gene>
<dbReference type="SMART" id="SM00173">
    <property type="entry name" value="RAS"/>
    <property type="match status" value="1"/>
</dbReference>
<reference evidence="5" key="2">
    <citation type="submission" date="2015-01" db="EMBL/GenBank/DDBJ databases">
        <title>Evolutionary Origins and Diversification of the Mycorrhizal Mutualists.</title>
        <authorList>
            <consortium name="DOE Joint Genome Institute"/>
            <consortium name="Mycorrhizal Genomics Consortium"/>
            <person name="Kohler A."/>
            <person name="Kuo A."/>
            <person name="Nagy L.G."/>
            <person name="Floudas D."/>
            <person name="Copeland A."/>
            <person name="Barry K.W."/>
            <person name="Cichocki N."/>
            <person name="Veneault-Fourrey C."/>
            <person name="LaButti K."/>
            <person name="Lindquist E.A."/>
            <person name="Lipzen A."/>
            <person name="Lundell T."/>
            <person name="Morin E."/>
            <person name="Murat C."/>
            <person name="Riley R."/>
            <person name="Ohm R."/>
            <person name="Sun H."/>
            <person name="Tunlid A."/>
            <person name="Henrissat B."/>
            <person name="Grigoriev I.V."/>
            <person name="Hibbett D.S."/>
            <person name="Martin F."/>
        </authorList>
    </citation>
    <scope>NUCLEOTIDE SEQUENCE [LARGE SCALE GENOMIC DNA]</scope>
    <source>
        <strain evidence="5">Zn</strain>
    </source>
</reference>
<name>A0A0C3CCL3_OIDMZ</name>
<dbReference type="NCBIfam" id="TIGR00231">
    <property type="entry name" value="small_GTP"/>
    <property type="match status" value="1"/>
</dbReference>
<dbReference type="GO" id="GO:0003924">
    <property type="term" value="F:GTPase activity"/>
    <property type="evidence" value="ECO:0007669"/>
    <property type="project" value="InterPro"/>
</dbReference>
<dbReference type="HOGENOM" id="CLU_041217_9_8_1"/>
<keyword evidence="3" id="KW-0342">GTP-binding</keyword>
<dbReference type="GO" id="GO:0007165">
    <property type="term" value="P:signal transduction"/>
    <property type="evidence" value="ECO:0007669"/>
    <property type="project" value="InterPro"/>
</dbReference>